<keyword evidence="1" id="KW-0175">Coiled coil</keyword>
<dbReference type="EMBL" id="CATQJL010000316">
    <property type="protein sequence ID" value="CAJ0605720.1"/>
    <property type="molecule type" value="Genomic_DNA"/>
</dbReference>
<dbReference type="PANTHER" id="PTHR16537">
    <property type="entry name" value="SJOEGREN SYNDROME/SCLERODERMA AUTOANTIGEN 1"/>
    <property type="match status" value="1"/>
</dbReference>
<dbReference type="InterPro" id="IPR051888">
    <property type="entry name" value="UPF0148_domain"/>
</dbReference>
<name>A0AA36MCT0_CYLNA</name>
<proteinExistence type="predicted"/>
<evidence type="ECO:0000256" key="2">
    <source>
        <dbReference type="SAM" id="MobiDB-lite"/>
    </source>
</evidence>
<dbReference type="AlphaFoldDB" id="A0AA36MCT0"/>
<keyword evidence="4" id="KW-1185">Reference proteome</keyword>
<gene>
    <name evidence="3" type="ORF">CYNAS_LOCUS17703</name>
</gene>
<sequence length="1197" mass="135849">MGHRGFAHKNVAEVKPSASKEEYSRAPNLNARNYLDEMAPVNGITELTEDQVSEAQARRDKLRDEVSKRKEEMLLRGVTMLDAYCQVCNGILMEDRNGVRTCVTCELFAESTKEGSRLIAEVPLDVGVDAGNSLETADGVAPGNSLLASEEAPGSYRNETRITDIVRRWAHECRHGRTQQQCLNPGSLRLVGEEAYSLLQHAKRHASPGEEVFSEDVYTSAAAHSPSTMQDLPPTSEGWESTVQDVPSTSEERGSSLCTQDVDEALLYMTNFSLHFGVTDAMEEYLDDLHRIRTQSSRSDKYTFTSDVRSLKSELLSRITPKRTSLSKRASLHLVRLIPQLEIVLKRNIDKLIAVHKGLHEHSGDVDRVLSETSDYELYRGEMESREAFEQQRMNVVLTMSTDGVTFKRISKSQAWPLYLRLEGLSHKEKNSYENMLMPSILFTSKSPPRVMLEKLFSRVKHELAVLSVEGLEVHAHDGASWKLTPVLQNGVVDFSGLHILYNSPVWNSMYGCHLCTFPGLQLEGRIVWYNEDPLLEDRRTRATIIRDASANMNGLCEKTELMNLLTMEKFRPDALHLVSEGITCDLLREKTPNITYASKFILGLANLSNMTGAEKDILMFVLFPILAAENLCANPVGSVTILIYWLLVRLLADIEGFRSPRVETARLLAKAMKTLWGIVSKKLFTLKVHCFLDHSILEDLSSCGSPFLWSAAPFERIHQQLQVRTVQRKTNCERALIEKYVCSAHNGDFTHKRSMSFHDEEYTPQYYDLDTAPGDQDMEYERQVDGKENRARRNQGAFLSDDSTNVTHRRSQTFYEDMQLATNLNDRRAYVQRSSDEKRRKISHESCNSVASTSNALPVTNTFSEAVNNITGENFLSLVKLGKLVRQFEMNLENKELLATKMKEVNAINMQEIKNMQNAIDSMRPSSDSVVRTLAGIIKEQSNIIAGLSLTIDVILSNQQEHGKQLRKASYHIAKGNEFTLPAGHVFERKNFTKSWKFNGFPPFKNANMIELFETWTQPSRAHKNDHFLLMMDFYRFYFLHACEPIQEIQNFACRQSGKRGRFAHLQDLPESLVTFLINFVLDGVGLYAEELLMSASECARQSNRFWLGLGNNDEARTKMFDRLSEARMKLCGLARVAIGRALGDLRAYHFDAEKEMLSPPSKKRFCPATTQDSSHEHTNEPEHEQDEYIESLKSI</sequence>
<feature type="coiled-coil region" evidence="1">
    <location>
        <begin position="45"/>
        <end position="72"/>
    </location>
</feature>
<dbReference type="Proteomes" id="UP001176961">
    <property type="component" value="Unassembled WGS sequence"/>
</dbReference>
<reference evidence="3" key="1">
    <citation type="submission" date="2023-07" db="EMBL/GenBank/DDBJ databases">
        <authorList>
            <consortium name="CYATHOMIX"/>
        </authorList>
    </citation>
    <scope>NUCLEOTIDE SEQUENCE</scope>
    <source>
        <strain evidence="3">N/A</strain>
    </source>
</reference>
<evidence type="ECO:0000256" key="1">
    <source>
        <dbReference type="SAM" id="Coils"/>
    </source>
</evidence>
<protein>
    <submittedName>
        <fullName evidence="3">Uncharacterized protein</fullName>
    </submittedName>
</protein>
<comment type="caution">
    <text evidence="3">The sequence shown here is derived from an EMBL/GenBank/DDBJ whole genome shotgun (WGS) entry which is preliminary data.</text>
</comment>
<accession>A0AA36MCT0</accession>
<dbReference type="PANTHER" id="PTHR16537:SF1">
    <property type="entry name" value="PROTEIN ZNRD2"/>
    <property type="match status" value="1"/>
</dbReference>
<feature type="region of interest" description="Disordered" evidence="2">
    <location>
        <begin position="220"/>
        <end position="255"/>
    </location>
</feature>
<feature type="compositionally biased region" description="Polar residues" evidence="2">
    <location>
        <begin position="238"/>
        <end position="249"/>
    </location>
</feature>
<feature type="region of interest" description="Disordered" evidence="2">
    <location>
        <begin position="1160"/>
        <end position="1197"/>
    </location>
</feature>
<feature type="region of interest" description="Disordered" evidence="2">
    <location>
        <begin position="1"/>
        <end position="25"/>
    </location>
</feature>
<feature type="compositionally biased region" description="Basic and acidic residues" evidence="2">
    <location>
        <begin position="1175"/>
        <end position="1184"/>
    </location>
</feature>
<organism evidence="3 4">
    <name type="scientific">Cylicocyclus nassatus</name>
    <name type="common">Nematode worm</name>
    <dbReference type="NCBI Taxonomy" id="53992"/>
    <lineage>
        <taxon>Eukaryota</taxon>
        <taxon>Metazoa</taxon>
        <taxon>Ecdysozoa</taxon>
        <taxon>Nematoda</taxon>
        <taxon>Chromadorea</taxon>
        <taxon>Rhabditida</taxon>
        <taxon>Rhabditina</taxon>
        <taxon>Rhabditomorpha</taxon>
        <taxon>Strongyloidea</taxon>
        <taxon>Strongylidae</taxon>
        <taxon>Cylicocyclus</taxon>
    </lineage>
</organism>
<dbReference type="Pfam" id="PF06677">
    <property type="entry name" value="Auto_anti-p27"/>
    <property type="match status" value="1"/>
</dbReference>
<dbReference type="InterPro" id="IPR009563">
    <property type="entry name" value="SSSCA1"/>
</dbReference>
<evidence type="ECO:0000313" key="3">
    <source>
        <dbReference type="EMBL" id="CAJ0605720.1"/>
    </source>
</evidence>
<evidence type="ECO:0000313" key="4">
    <source>
        <dbReference type="Proteomes" id="UP001176961"/>
    </source>
</evidence>